<feature type="region of interest" description="Disordered" evidence="1">
    <location>
        <begin position="1"/>
        <end position="58"/>
    </location>
</feature>
<protein>
    <submittedName>
        <fullName evidence="2">Uncharacterized protein</fullName>
    </submittedName>
</protein>
<dbReference type="EMBL" id="JBHFFA010000002">
    <property type="protein sequence ID" value="KAL2642362.1"/>
    <property type="molecule type" value="Genomic_DNA"/>
</dbReference>
<feature type="compositionally biased region" description="Basic and acidic residues" evidence="1">
    <location>
        <begin position="42"/>
        <end position="56"/>
    </location>
</feature>
<gene>
    <name evidence="2" type="ORF">R1flu_009949</name>
</gene>
<evidence type="ECO:0000256" key="1">
    <source>
        <dbReference type="SAM" id="MobiDB-lite"/>
    </source>
</evidence>
<evidence type="ECO:0000313" key="3">
    <source>
        <dbReference type="Proteomes" id="UP001605036"/>
    </source>
</evidence>
<feature type="compositionally biased region" description="Basic and acidic residues" evidence="1">
    <location>
        <begin position="16"/>
        <end position="27"/>
    </location>
</feature>
<dbReference type="AlphaFoldDB" id="A0ABD1Z7U0"/>
<name>A0ABD1Z7U0_9MARC</name>
<accession>A0ABD1Z7U0</accession>
<keyword evidence="3" id="KW-1185">Reference proteome</keyword>
<proteinExistence type="predicted"/>
<reference evidence="2 3" key="1">
    <citation type="submission" date="2024-09" db="EMBL/GenBank/DDBJ databases">
        <title>Chromosome-scale assembly of Riccia fluitans.</title>
        <authorList>
            <person name="Paukszto L."/>
            <person name="Sawicki J."/>
            <person name="Karawczyk K."/>
            <person name="Piernik-Szablinska J."/>
            <person name="Szczecinska M."/>
            <person name="Mazdziarz M."/>
        </authorList>
    </citation>
    <scope>NUCLEOTIDE SEQUENCE [LARGE SCALE GENOMIC DNA]</scope>
    <source>
        <strain evidence="2">Rf_01</strain>
        <tissue evidence="2">Aerial parts of the thallus</tissue>
    </source>
</reference>
<comment type="caution">
    <text evidence="2">The sequence shown here is derived from an EMBL/GenBank/DDBJ whole genome shotgun (WGS) entry which is preliminary data.</text>
</comment>
<sequence>MGEEEHPQGGRPGADTMRKEKQTRVSEPKAPQKATQHIGNLNERESGQRRSAERNTGKLVCTSLGRQNLLVDADGFTSVTSKSGRLSPTGLWRTPLKEAHRQMGHTVLIKNLFEKLLSVTEEKRKKWYMKGN</sequence>
<dbReference type="Proteomes" id="UP001605036">
    <property type="component" value="Unassembled WGS sequence"/>
</dbReference>
<evidence type="ECO:0000313" key="2">
    <source>
        <dbReference type="EMBL" id="KAL2642362.1"/>
    </source>
</evidence>
<organism evidence="2 3">
    <name type="scientific">Riccia fluitans</name>
    <dbReference type="NCBI Taxonomy" id="41844"/>
    <lineage>
        <taxon>Eukaryota</taxon>
        <taxon>Viridiplantae</taxon>
        <taxon>Streptophyta</taxon>
        <taxon>Embryophyta</taxon>
        <taxon>Marchantiophyta</taxon>
        <taxon>Marchantiopsida</taxon>
        <taxon>Marchantiidae</taxon>
        <taxon>Marchantiales</taxon>
        <taxon>Ricciaceae</taxon>
        <taxon>Riccia</taxon>
    </lineage>
</organism>